<feature type="compositionally biased region" description="Basic and acidic residues" evidence="1">
    <location>
        <begin position="154"/>
        <end position="173"/>
    </location>
</feature>
<feature type="compositionally biased region" description="Basic and acidic residues" evidence="1">
    <location>
        <begin position="399"/>
        <end position="410"/>
    </location>
</feature>
<gene>
    <name evidence="2" type="ORF">K458DRAFT_130435</name>
</gene>
<dbReference type="OrthoDB" id="3801426at2759"/>
<reference evidence="2" key="1">
    <citation type="journal article" date="2020" name="Stud. Mycol.">
        <title>101 Dothideomycetes genomes: a test case for predicting lifestyles and emergence of pathogens.</title>
        <authorList>
            <person name="Haridas S."/>
            <person name="Albert R."/>
            <person name="Binder M."/>
            <person name="Bloem J."/>
            <person name="Labutti K."/>
            <person name="Salamov A."/>
            <person name="Andreopoulos B."/>
            <person name="Baker S."/>
            <person name="Barry K."/>
            <person name="Bills G."/>
            <person name="Bluhm B."/>
            <person name="Cannon C."/>
            <person name="Castanera R."/>
            <person name="Culley D."/>
            <person name="Daum C."/>
            <person name="Ezra D."/>
            <person name="Gonzalez J."/>
            <person name="Henrissat B."/>
            <person name="Kuo A."/>
            <person name="Liang C."/>
            <person name="Lipzen A."/>
            <person name="Lutzoni F."/>
            <person name="Magnuson J."/>
            <person name="Mondo S."/>
            <person name="Nolan M."/>
            <person name="Ohm R."/>
            <person name="Pangilinan J."/>
            <person name="Park H.-J."/>
            <person name="Ramirez L."/>
            <person name="Alfaro M."/>
            <person name="Sun H."/>
            <person name="Tritt A."/>
            <person name="Yoshinaga Y."/>
            <person name="Zwiers L.-H."/>
            <person name="Turgeon B."/>
            <person name="Goodwin S."/>
            <person name="Spatafora J."/>
            <person name="Crous P."/>
            <person name="Grigoriev I."/>
        </authorList>
    </citation>
    <scope>NUCLEOTIDE SEQUENCE</scope>
    <source>
        <strain evidence="2">CBS 122367</strain>
    </source>
</reference>
<evidence type="ECO:0000313" key="3">
    <source>
        <dbReference type="Proteomes" id="UP000799291"/>
    </source>
</evidence>
<feature type="region of interest" description="Disordered" evidence="1">
    <location>
        <begin position="1"/>
        <end position="40"/>
    </location>
</feature>
<feature type="compositionally biased region" description="Basic and acidic residues" evidence="1">
    <location>
        <begin position="233"/>
        <end position="253"/>
    </location>
</feature>
<feature type="compositionally biased region" description="Polar residues" evidence="1">
    <location>
        <begin position="1"/>
        <end position="10"/>
    </location>
</feature>
<feature type="compositionally biased region" description="Basic and acidic residues" evidence="1">
    <location>
        <begin position="80"/>
        <end position="107"/>
    </location>
</feature>
<sequence length="449" mass="52039">MRSPSPTLSQRRQETQSRIQDLVSGRRPRHPKLSKQSTRRLILEAVVEEFKIYRLYQEDKARKAREESVRRHSMPSSSAERGDYCGRRRSRSNERDHGERRGRQQEREEVDNLVTGATNRSDPDPRFHMTGGAGPPGITIPHSPTRSPRPSRAGSHENDSSRSRHKQRFDSKGKPLIRGSRGWRDVPLGPAPKFKLKLGPTLGMGTHVKEKFQWGKEVYELEQKRKERRARGSLKDRKEERIKKRDDGKDRREKTRGRSRTRSGTRSRDPRARHHEDERRSQHSNRGPARREPIPDSYHRPRRESPESRSPSPFPRREHTPDSHRRLRPQSPERQSPNPDPRLSAPRSPNTEDKARAEAEARSRGERLARREARSRDGSASRPEDPAQLHFNGSSSSRPSEDSKPPERARPAQPQARRHSPPYPVYDDTPHSHDVEERERAEARQSKGM</sequence>
<feature type="compositionally biased region" description="Basic and acidic residues" evidence="1">
    <location>
        <begin position="289"/>
        <end position="307"/>
    </location>
</feature>
<organism evidence="2 3">
    <name type="scientific">Lentithecium fluviatile CBS 122367</name>
    <dbReference type="NCBI Taxonomy" id="1168545"/>
    <lineage>
        <taxon>Eukaryota</taxon>
        <taxon>Fungi</taxon>
        <taxon>Dikarya</taxon>
        <taxon>Ascomycota</taxon>
        <taxon>Pezizomycotina</taxon>
        <taxon>Dothideomycetes</taxon>
        <taxon>Pleosporomycetidae</taxon>
        <taxon>Pleosporales</taxon>
        <taxon>Massarineae</taxon>
        <taxon>Lentitheciaceae</taxon>
        <taxon>Lentithecium</taxon>
    </lineage>
</organism>
<name>A0A6G1JGN8_9PLEO</name>
<protein>
    <submittedName>
        <fullName evidence="2">Uncharacterized protein</fullName>
    </submittedName>
</protein>
<feature type="compositionally biased region" description="Basic and acidic residues" evidence="1">
    <location>
        <begin position="207"/>
        <end position="225"/>
    </location>
</feature>
<keyword evidence="3" id="KW-1185">Reference proteome</keyword>
<evidence type="ECO:0000313" key="2">
    <source>
        <dbReference type="EMBL" id="KAF2689636.1"/>
    </source>
</evidence>
<feature type="compositionally biased region" description="Basic residues" evidence="1">
    <location>
        <begin position="254"/>
        <end position="265"/>
    </location>
</feature>
<evidence type="ECO:0000256" key="1">
    <source>
        <dbReference type="SAM" id="MobiDB-lite"/>
    </source>
</evidence>
<proteinExistence type="predicted"/>
<feature type="compositionally biased region" description="Basic and acidic residues" evidence="1">
    <location>
        <begin position="428"/>
        <end position="449"/>
    </location>
</feature>
<feature type="compositionally biased region" description="Basic and acidic residues" evidence="1">
    <location>
        <begin position="315"/>
        <end position="324"/>
    </location>
</feature>
<feature type="compositionally biased region" description="Basic and acidic residues" evidence="1">
    <location>
        <begin position="266"/>
        <end position="281"/>
    </location>
</feature>
<dbReference type="AlphaFoldDB" id="A0A6G1JGN8"/>
<feature type="region of interest" description="Disordered" evidence="1">
    <location>
        <begin position="54"/>
        <end position="449"/>
    </location>
</feature>
<dbReference type="EMBL" id="MU005572">
    <property type="protein sequence ID" value="KAF2689636.1"/>
    <property type="molecule type" value="Genomic_DNA"/>
</dbReference>
<feature type="compositionally biased region" description="Basic and acidic residues" evidence="1">
    <location>
        <begin position="350"/>
        <end position="387"/>
    </location>
</feature>
<dbReference type="Proteomes" id="UP000799291">
    <property type="component" value="Unassembled WGS sequence"/>
</dbReference>
<accession>A0A6G1JGN8</accession>
<feature type="compositionally biased region" description="Low complexity" evidence="1">
    <location>
        <begin position="136"/>
        <end position="152"/>
    </location>
</feature>
<feature type="compositionally biased region" description="Basic and acidic residues" evidence="1">
    <location>
        <begin position="54"/>
        <end position="70"/>
    </location>
</feature>